<keyword evidence="2" id="KW-1185">Reference proteome</keyword>
<dbReference type="PANTHER" id="PTHR33103:SF63">
    <property type="entry name" value="EMB|CAB69840.1"/>
    <property type="match status" value="1"/>
</dbReference>
<dbReference type="Pfam" id="PF05056">
    <property type="entry name" value="DUF674"/>
    <property type="match status" value="1"/>
</dbReference>
<dbReference type="OMA" id="HVGHALY"/>
<accession>A0A078IEN6</accession>
<dbReference type="Gramene" id="CDY47603">
    <property type="protein sequence ID" value="CDY47603"/>
    <property type="gene ID" value="GSBRNA2T00087722001"/>
</dbReference>
<evidence type="ECO:0000313" key="2">
    <source>
        <dbReference type="Proteomes" id="UP000028999"/>
    </source>
</evidence>
<dbReference type="Proteomes" id="UP000028999">
    <property type="component" value="Unassembled WGS sequence"/>
</dbReference>
<evidence type="ECO:0000313" key="1">
    <source>
        <dbReference type="EMBL" id="CDY47603.1"/>
    </source>
</evidence>
<gene>
    <name evidence="1" type="primary">BnaC08g04730D</name>
    <name evidence="1" type="ORF">GSBRNA2T00087722001</name>
</gene>
<dbReference type="AlphaFoldDB" id="A0A078IEN6"/>
<dbReference type="PaxDb" id="3708-A0A078IEN6"/>
<sequence>MDHQRFEKRKINVIIANHLNKQNVVWVPSGNDFVDLLHGFLTMPLGTIVRLLDNHGRSRQKLVIGCLNNLYKSLVDMSIDNFQTEACKQMLIYPESV</sequence>
<protein>
    <submittedName>
        <fullName evidence="1">BnaC08g04730D protein</fullName>
    </submittedName>
</protein>
<dbReference type="InterPro" id="IPR007750">
    <property type="entry name" value="DUF674"/>
</dbReference>
<dbReference type="PANTHER" id="PTHR33103">
    <property type="entry name" value="OS01G0153900 PROTEIN"/>
    <property type="match status" value="1"/>
</dbReference>
<reference evidence="1 2" key="1">
    <citation type="journal article" date="2014" name="Science">
        <title>Plant genetics. Early allopolyploid evolution in the post-Neolithic Brassica napus oilseed genome.</title>
        <authorList>
            <person name="Chalhoub B."/>
            <person name="Denoeud F."/>
            <person name="Liu S."/>
            <person name="Parkin I.A."/>
            <person name="Tang H."/>
            <person name="Wang X."/>
            <person name="Chiquet J."/>
            <person name="Belcram H."/>
            <person name="Tong C."/>
            <person name="Samans B."/>
            <person name="Correa M."/>
            <person name="Da Silva C."/>
            <person name="Just J."/>
            <person name="Falentin C."/>
            <person name="Koh C.S."/>
            <person name="Le Clainche I."/>
            <person name="Bernard M."/>
            <person name="Bento P."/>
            <person name="Noel B."/>
            <person name="Labadie K."/>
            <person name="Alberti A."/>
            <person name="Charles M."/>
            <person name="Arnaud D."/>
            <person name="Guo H."/>
            <person name="Daviaud C."/>
            <person name="Alamery S."/>
            <person name="Jabbari K."/>
            <person name="Zhao M."/>
            <person name="Edger P.P."/>
            <person name="Chelaifa H."/>
            <person name="Tack D."/>
            <person name="Lassalle G."/>
            <person name="Mestiri I."/>
            <person name="Schnel N."/>
            <person name="Le Paslier M.C."/>
            <person name="Fan G."/>
            <person name="Renault V."/>
            <person name="Bayer P.E."/>
            <person name="Golicz A.A."/>
            <person name="Manoli S."/>
            <person name="Lee T.H."/>
            <person name="Thi V.H."/>
            <person name="Chalabi S."/>
            <person name="Hu Q."/>
            <person name="Fan C."/>
            <person name="Tollenaere R."/>
            <person name="Lu Y."/>
            <person name="Battail C."/>
            <person name="Shen J."/>
            <person name="Sidebottom C.H."/>
            <person name="Wang X."/>
            <person name="Canaguier A."/>
            <person name="Chauveau A."/>
            <person name="Berard A."/>
            <person name="Deniot G."/>
            <person name="Guan M."/>
            <person name="Liu Z."/>
            <person name="Sun F."/>
            <person name="Lim Y.P."/>
            <person name="Lyons E."/>
            <person name="Town C.D."/>
            <person name="Bancroft I."/>
            <person name="Wang X."/>
            <person name="Meng J."/>
            <person name="Ma J."/>
            <person name="Pires J.C."/>
            <person name="King G.J."/>
            <person name="Brunel D."/>
            <person name="Delourme R."/>
            <person name="Renard M."/>
            <person name="Aury J.M."/>
            <person name="Adams K.L."/>
            <person name="Batley J."/>
            <person name="Snowdon R.J."/>
            <person name="Tost J."/>
            <person name="Edwards D."/>
            <person name="Zhou Y."/>
            <person name="Hua W."/>
            <person name="Sharpe A.G."/>
            <person name="Paterson A.H."/>
            <person name="Guan C."/>
            <person name="Wincker P."/>
        </authorList>
    </citation>
    <scope>NUCLEOTIDE SEQUENCE [LARGE SCALE GENOMIC DNA]</scope>
    <source>
        <strain evidence="2">cv. Darmor-bzh</strain>
    </source>
</reference>
<dbReference type="STRING" id="3708.A0A078IEN6"/>
<dbReference type="EMBL" id="LK032724">
    <property type="protein sequence ID" value="CDY47603.1"/>
    <property type="molecule type" value="Genomic_DNA"/>
</dbReference>
<organism evidence="1 2">
    <name type="scientific">Brassica napus</name>
    <name type="common">Rape</name>
    <dbReference type="NCBI Taxonomy" id="3708"/>
    <lineage>
        <taxon>Eukaryota</taxon>
        <taxon>Viridiplantae</taxon>
        <taxon>Streptophyta</taxon>
        <taxon>Embryophyta</taxon>
        <taxon>Tracheophyta</taxon>
        <taxon>Spermatophyta</taxon>
        <taxon>Magnoliopsida</taxon>
        <taxon>eudicotyledons</taxon>
        <taxon>Gunneridae</taxon>
        <taxon>Pentapetalae</taxon>
        <taxon>rosids</taxon>
        <taxon>malvids</taxon>
        <taxon>Brassicales</taxon>
        <taxon>Brassicaceae</taxon>
        <taxon>Brassiceae</taxon>
        <taxon>Brassica</taxon>
    </lineage>
</organism>
<name>A0A078IEN6_BRANA</name>
<proteinExistence type="predicted"/>